<evidence type="ECO:0000313" key="2">
    <source>
        <dbReference type="EMBL" id="KAF2176946.1"/>
    </source>
</evidence>
<sequence length="150" mass="16633">MSHSYETKDAILPTTEQPIPPGNNNNREDSGPTLKLSDGNIEATGKGAILPASRNCSSWSDGKGVDSKGEFYSTRKLESLYRKIPPQSENTVRVMLDGRSLEEVSSQLPGYSSSPECSVYLKRSKPEPCPLYYIRPKIDEMRYFHPTGSS</sequence>
<name>A0A6A6DH78_9PEZI</name>
<feature type="region of interest" description="Disordered" evidence="1">
    <location>
        <begin position="1"/>
        <end position="40"/>
    </location>
</feature>
<dbReference type="OrthoDB" id="3231000at2759"/>
<evidence type="ECO:0000313" key="3">
    <source>
        <dbReference type="Proteomes" id="UP000800200"/>
    </source>
</evidence>
<dbReference type="AlphaFoldDB" id="A0A6A6DH78"/>
<proteinExistence type="predicted"/>
<feature type="compositionally biased region" description="Polar residues" evidence="1">
    <location>
        <begin position="14"/>
        <end position="25"/>
    </location>
</feature>
<organism evidence="2 3">
    <name type="scientific">Zopfia rhizophila CBS 207.26</name>
    <dbReference type="NCBI Taxonomy" id="1314779"/>
    <lineage>
        <taxon>Eukaryota</taxon>
        <taxon>Fungi</taxon>
        <taxon>Dikarya</taxon>
        <taxon>Ascomycota</taxon>
        <taxon>Pezizomycotina</taxon>
        <taxon>Dothideomycetes</taxon>
        <taxon>Dothideomycetes incertae sedis</taxon>
        <taxon>Zopfiaceae</taxon>
        <taxon>Zopfia</taxon>
    </lineage>
</organism>
<gene>
    <name evidence="2" type="ORF">K469DRAFT_810885</name>
</gene>
<dbReference type="EMBL" id="ML994698">
    <property type="protein sequence ID" value="KAF2176946.1"/>
    <property type="molecule type" value="Genomic_DNA"/>
</dbReference>
<dbReference type="Proteomes" id="UP000800200">
    <property type="component" value="Unassembled WGS sequence"/>
</dbReference>
<evidence type="ECO:0000256" key="1">
    <source>
        <dbReference type="SAM" id="MobiDB-lite"/>
    </source>
</evidence>
<accession>A0A6A6DH78</accession>
<keyword evidence="3" id="KW-1185">Reference proteome</keyword>
<reference evidence="2" key="1">
    <citation type="journal article" date="2020" name="Stud. Mycol.">
        <title>101 Dothideomycetes genomes: a test case for predicting lifestyles and emergence of pathogens.</title>
        <authorList>
            <person name="Haridas S."/>
            <person name="Albert R."/>
            <person name="Binder M."/>
            <person name="Bloem J."/>
            <person name="Labutti K."/>
            <person name="Salamov A."/>
            <person name="Andreopoulos B."/>
            <person name="Baker S."/>
            <person name="Barry K."/>
            <person name="Bills G."/>
            <person name="Bluhm B."/>
            <person name="Cannon C."/>
            <person name="Castanera R."/>
            <person name="Culley D."/>
            <person name="Daum C."/>
            <person name="Ezra D."/>
            <person name="Gonzalez J."/>
            <person name="Henrissat B."/>
            <person name="Kuo A."/>
            <person name="Liang C."/>
            <person name="Lipzen A."/>
            <person name="Lutzoni F."/>
            <person name="Magnuson J."/>
            <person name="Mondo S."/>
            <person name="Nolan M."/>
            <person name="Ohm R."/>
            <person name="Pangilinan J."/>
            <person name="Park H.-J."/>
            <person name="Ramirez L."/>
            <person name="Alfaro M."/>
            <person name="Sun H."/>
            <person name="Tritt A."/>
            <person name="Yoshinaga Y."/>
            <person name="Zwiers L.-H."/>
            <person name="Turgeon B."/>
            <person name="Goodwin S."/>
            <person name="Spatafora J."/>
            <person name="Crous P."/>
            <person name="Grigoriev I."/>
        </authorList>
    </citation>
    <scope>NUCLEOTIDE SEQUENCE</scope>
    <source>
        <strain evidence="2">CBS 207.26</strain>
    </source>
</reference>
<protein>
    <submittedName>
        <fullName evidence="2">Uncharacterized protein</fullName>
    </submittedName>
</protein>